<dbReference type="SUPFAM" id="SSF89796">
    <property type="entry name" value="CoA-transferase family III (CaiB/BaiF)"/>
    <property type="match status" value="1"/>
</dbReference>
<dbReference type="Gene3D" id="3.40.50.10540">
    <property type="entry name" value="Crotonobetainyl-coa:carnitine coa-transferase, domain 1"/>
    <property type="match status" value="1"/>
</dbReference>
<dbReference type="PANTHER" id="PTHR48228">
    <property type="entry name" value="SUCCINYL-COA--D-CITRAMALATE COA-TRANSFERASE"/>
    <property type="match status" value="1"/>
</dbReference>
<dbReference type="GO" id="GO:0033608">
    <property type="term" value="F:formyl-CoA transferase activity"/>
    <property type="evidence" value="ECO:0007669"/>
    <property type="project" value="UniProtKB-EC"/>
</dbReference>
<reference evidence="1" key="1">
    <citation type="submission" date="2014-02" db="EMBL/GenBank/DDBJ databases">
        <title>Expanding our view of genomic diversity in Candidatus Accumulibacter clades.</title>
        <authorList>
            <person name="Skennerton C.T."/>
            <person name="Barr J.J."/>
            <person name="Slater F.R."/>
            <person name="Bond P.L."/>
            <person name="Tyson G.W."/>
        </authorList>
    </citation>
    <scope>NUCLEOTIDE SEQUENCE [LARGE SCALE GENOMIC DNA]</scope>
</reference>
<dbReference type="InterPro" id="IPR050509">
    <property type="entry name" value="CoA-transferase_III"/>
</dbReference>
<dbReference type="STRING" id="1454001.AW08_02413"/>
<keyword evidence="2" id="KW-1185">Reference proteome</keyword>
<dbReference type="EC" id="2.8.3.16" evidence="1"/>
<dbReference type="InterPro" id="IPR003673">
    <property type="entry name" value="CoA-Trfase_fam_III"/>
</dbReference>
<organism evidence="1 2">
    <name type="scientific">Candidatus Accumulibacter adjunctus</name>
    <dbReference type="NCBI Taxonomy" id="1454001"/>
    <lineage>
        <taxon>Bacteria</taxon>
        <taxon>Pseudomonadati</taxon>
        <taxon>Pseudomonadota</taxon>
        <taxon>Betaproteobacteria</taxon>
        <taxon>Candidatus Accumulibacter</taxon>
    </lineage>
</organism>
<name>A0A011MW47_9PROT</name>
<dbReference type="Gene3D" id="3.30.1540.10">
    <property type="entry name" value="formyl-coa transferase, domain 3"/>
    <property type="match status" value="1"/>
</dbReference>
<proteinExistence type="predicted"/>
<gene>
    <name evidence="1" type="primary">frc_3</name>
    <name evidence="1" type="ORF">AW08_02413</name>
</gene>
<dbReference type="EMBL" id="JFAX01000013">
    <property type="protein sequence ID" value="EXI66826.1"/>
    <property type="molecule type" value="Genomic_DNA"/>
</dbReference>
<sequence length="388" mass="41023">MSGAPLGGVRVLDLTRLLPGPVATLHLADLGADVIKIEDHAAGDYARILGDGPDGVSVFYRCVNRNKRGLRLDLKQAKGRQVFLRLVRDADVVVESFRPGVSDKLGIGYAALRAVNPRLVYCAITGYGQTGPLAMAAGHDLNYIGLAGVLDQIGVAGGQPAIPNLQVGDLLGGALTAVMGILAALFDAQRSGQGRLVDVAMSEAVLAHNLFPFFALQTAGCVPERGGDQLSGGDAGYGVYATADGRFMAVAPLERKFWDLFCDAVGRPDWQARHAARGAAAAALRSELAALFASRDQASWSDFFAGIDCCVTPVLDVEQALRHPHFTAREMVVEADGVRQYAPPLKLSGWIFAVERAAPAPGEHAREILRAAGFSDEDVAALQQESVI</sequence>
<dbReference type="PANTHER" id="PTHR48228:SF5">
    <property type="entry name" value="ALPHA-METHYLACYL-COA RACEMASE"/>
    <property type="match status" value="1"/>
</dbReference>
<protein>
    <submittedName>
        <fullName evidence="1">Formyl-coenzyme A transferase</fullName>
        <ecNumber evidence="1">2.8.3.16</ecNumber>
    </submittedName>
</protein>
<dbReference type="InterPro" id="IPR044855">
    <property type="entry name" value="CoA-Trfase_III_dom3_sf"/>
</dbReference>
<dbReference type="Proteomes" id="UP000020218">
    <property type="component" value="Unassembled WGS sequence"/>
</dbReference>
<dbReference type="Pfam" id="PF02515">
    <property type="entry name" value="CoA_transf_3"/>
    <property type="match status" value="1"/>
</dbReference>
<dbReference type="PATRIC" id="fig|1454001.3.peg.2455"/>
<evidence type="ECO:0000313" key="1">
    <source>
        <dbReference type="EMBL" id="EXI66826.1"/>
    </source>
</evidence>
<comment type="caution">
    <text evidence="1">The sequence shown here is derived from an EMBL/GenBank/DDBJ whole genome shotgun (WGS) entry which is preliminary data.</text>
</comment>
<dbReference type="InterPro" id="IPR023606">
    <property type="entry name" value="CoA-Trfase_III_dom_1_sf"/>
</dbReference>
<keyword evidence="1" id="KW-0808">Transferase</keyword>
<evidence type="ECO:0000313" key="2">
    <source>
        <dbReference type="Proteomes" id="UP000020218"/>
    </source>
</evidence>
<accession>A0A011MW47</accession>
<dbReference type="AlphaFoldDB" id="A0A011MW47"/>